<accession>A0A8H4A219</accession>
<dbReference type="InterPro" id="IPR002591">
    <property type="entry name" value="Phosphodiest/P_Trfase"/>
</dbReference>
<organism evidence="2 3">
    <name type="scientific">Gigaspora margarita</name>
    <dbReference type="NCBI Taxonomy" id="4874"/>
    <lineage>
        <taxon>Eukaryota</taxon>
        <taxon>Fungi</taxon>
        <taxon>Fungi incertae sedis</taxon>
        <taxon>Mucoromycota</taxon>
        <taxon>Glomeromycotina</taxon>
        <taxon>Glomeromycetes</taxon>
        <taxon>Diversisporales</taxon>
        <taxon>Gigasporaceae</taxon>
        <taxon>Gigaspora</taxon>
    </lineage>
</organism>
<feature type="transmembrane region" description="Helical" evidence="1">
    <location>
        <begin position="47"/>
        <end position="70"/>
    </location>
</feature>
<sequence length="475" mass="54224">MNNDSEVHSEEYQMNTLYVEQEREGLLTGRLSEEQQDENPVETRYMFFVRVFMIVILITILMGTILVVIYSPRNNLMTPTFFNGTHDFYSTVLLVSFDGFRADYLDRNLTPTLNELIQNGIKAEYMMPSFPSVTFPNHYTIVTGLYPESHGIVGNEFYDPDLNDDFYYTNPNKSWDSKWWAGEPIWVTAVKQGQKSGVSQWVGTASVIQGYTPTYHYPYTPNVSIEEKVRHIMDWLDLPLDERPTFLAAYASQVDSAGHKFGPDSVGVNESLEYVDKFAHSLWEGLVHRNLSDIVNFIIVSDHGMAQTISSNQIFLDNIFNVSKVRPLEGYPLAGIRPYDDSDIHEIYLSLKDASQNQPWQCYLREEIPERFNFRASNRIAPIYCIPPLGWILSTHRDFNQSTIPKGAHGYDNLEPEMRGIFLASGPAFKEIALKKKTNVVKGFLNIEVYNIMAKILGLTPAENNGTIGGILWND</sequence>
<keyword evidence="1" id="KW-1133">Transmembrane helix</keyword>
<dbReference type="CDD" id="cd16018">
    <property type="entry name" value="Enpp"/>
    <property type="match status" value="1"/>
</dbReference>
<dbReference type="GO" id="GO:0047429">
    <property type="term" value="F:nucleoside triphosphate diphosphatase activity"/>
    <property type="evidence" value="ECO:0007669"/>
    <property type="project" value="TreeGrafter"/>
</dbReference>
<evidence type="ECO:0000313" key="2">
    <source>
        <dbReference type="EMBL" id="KAF0406192.1"/>
    </source>
</evidence>
<gene>
    <name evidence="2" type="ORF">F8M41_008867</name>
</gene>
<evidence type="ECO:0000313" key="3">
    <source>
        <dbReference type="Proteomes" id="UP000439903"/>
    </source>
</evidence>
<keyword evidence="3" id="KW-1185">Reference proteome</keyword>
<dbReference type="GO" id="GO:0017111">
    <property type="term" value="F:ribonucleoside triphosphate phosphatase activity"/>
    <property type="evidence" value="ECO:0007669"/>
    <property type="project" value="TreeGrafter"/>
</dbReference>
<dbReference type="SUPFAM" id="SSF53649">
    <property type="entry name" value="Alkaline phosphatase-like"/>
    <property type="match status" value="1"/>
</dbReference>
<dbReference type="EMBL" id="WTPW01001942">
    <property type="protein sequence ID" value="KAF0406192.1"/>
    <property type="molecule type" value="Genomic_DNA"/>
</dbReference>
<proteinExistence type="predicted"/>
<protein>
    <submittedName>
        <fullName evidence="2">Phosphodiest-domain-containing protein</fullName>
    </submittedName>
</protein>
<comment type="caution">
    <text evidence="2">The sequence shown here is derived from an EMBL/GenBank/DDBJ whole genome shotgun (WGS) entry which is preliminary data.</text>
</comment>
<dbReference type="PANTHER" id="PTHR10151">
    <property type="entry name" value="ECTONUCLEOTIDE PYROPHOSPHATASE/PHOSPHODIESTERASE"/>
    <property type="match status" value="1"/>
</dbReference>
<dbReference type="AlphaFoldDB" id="A0A8H4A219"/>
<evidence type="ECO:0000256" key="1">
    <source>
        <dbReference type="SAM" id="Phobius"/>
    </source>
</evidence>
<dbReference type="OrthoDB" id="415411at2759"/>
<keyword evidence="1" id="KW-0812">Transmembrane</keyword>
<dbReference type="PANTHER" id="PTHR10151:SF120">
    <property type="entry name" value="BIS(5'-ADENOSYL)-TRIPHOSPHATASE"/>
    <property type="match status" value="1"/>
</dbReference>
<dbReference type="Gene3D" id="3.30.1360.180">
    <property type="match status" value="1"/>
</dbReference>
<dbReference type="GO" id="GO:0009141">
    <property type="term" value="P:nucleoside triphosphate metabolic process"/>
    <property type="evidence" value="ECO:0007669"/>
    <property type="project" value="TreeGrafter"/>
</dbReference>
<dbReference type="Gene3D" id="3.40.720.10">
    <property type="entry name" value="Alkaline Phosphatase, subunit A"/>
    <property type="match status" value="1"/>
</dbReference>
<reference evidence="2 3" key="1">
    <citation type="journal article" date="2019" name="Environ. Microbiol.">
        <title>At the nexus of three kingdoms: the genome of the mycorrhizal fungus Gigaspora margarita provides insights into plant, endobacterial and fungal interactions.</title>
        <authorList>
            <person name="Venice F."/>
            <person name="Ghignone S."/>
            <person name="Salvioli di Fossalunga A."/>
            <person name="Amselem J."/>
            <person name="Novero M."/>
            <person name="Xianan X."/>
            <person name="Sedzielewska Toro K."/>
            <person name="Morin E."/>
            <person name="Lipzen A."/>
            <person name="Grigoriev I.V."/>
            <person name="Henrissat B."/>
            <person name="Martin F.M."/>
            <person name="Bonfante P."/>
        </authorList>
    </citation>
    <scope>NUCLEOTIDE SEQUENCE [LARGE SCALE GENOMIC DNA]</scope>
    <source>
        <strain evidence="2 3">BEG34</strain>
    </source>
</reference>
<dbReference type="Pfam" id="PF01663">
    <property type="entry name" value="Phosphodiest"/>
    <property type="match status" value="1"/>
</dbReference>
<keyword evidence="1" id="KW-0472">Membrane</keyword>
<dbReference type="InterPro" id="IPR017850">
    <property type="entry name" value="Alkaline_phosphatase_core_sf"/>
</dbReference>
<dbReference type="Proteomes" id="UP000439903">
    <property type="component" value="Unassembled WGS sequence"/>
</dbReference>
<name>A0A8H4A219_GIGMA</name>